<gene>
    <name evidence="1" type="ORF">PDIGIT_LOCUS11259</name>
</gene>
<name>A0A9W4XN74_9PLEO</name>
<protein>
    <submittedName>
        <fullName evidence="1">Uncharacterized protein</fullName>
    </submittedName>
</protein>
<organism evidence="1 2">
    <name type="scientific">Periconia digitata</name>
    <dbReference type="NCBI Taxonomy" id="1303443"/>
    <lineage>
        <taxon>Eukaryota</taxon>
        <taxon>Fungi</taxon>
        <taxon>Dikarya</taxon>
        <taxon>Ascomycota</taxon>
        <taxon>Pezizomycotina</taxon>
        <taxon>Dothideomycetes</taxon>
        <taxon>Pleosporomycetidae</taxon>
        <taxon>Pleosporales</taxon>
        <taxon>Massarineae</taxon>
        <taxon>Periconiaceae</taxon>
        <taxon>Periconia</taxon>
    </lineage>
</organism>
<dbReference type="EMBL" id="CAOQHR010000008">
    <property type="protein sequence ID" value="CAI6338134.1"/>
    <property type="molecule type" value="Genomic_DNA"/>
</dbReference>
<dbReference type="Proteomes" id="UP001152607">
    <property type="component" value="Unassembled WGS sequence"/>
</dbReference>
<evidence type="ECO:0000313" key="1">
    <source>
        <dbReference type="EMBL" id="CAI6338134.1"/>
    </source>
</evidence>
<evidence type="ECO:0000313" key="2">
    <source>
        <dbReference type="Proteomes" id="UP001152607"/>
    </source>
</evidence>
<dbReference type="AlphaFoldDB" id="A0A9W4XN74"/>
<reference evidence="1" key="1">
    <citation type="submission" date="2023-01" db="EMBL/GenBank/DDBJ databases">
        <authorList>
            <person name="Van Ghelder C."/>
            <person name="Rancurel C."/>
        </authorList>
    </citation>
    <scope>NUCLEOTIDE SEQUENCE</scope>
    <source>
        <strain evidence="1">CNCM I-4278</strain>
    </source>
</reference>
<accession>A0A9W4XN74</accession>
<sequence length="107" mass="12636">MLPVPPCPASLKRVECYGLELCYEFQNFRNDRTSTKSSGDLPAWVQYTIEQRSIQIFNKKRSCCMFRNWIPHFPGPFTRTDSSFSIFHFTKPCFIFHFQLPVNFISL</sequence>
<comment type="caution">
    <text evidence="1">The sequence shown here is derived from an EMBL/GenBank/DDBJ whole genome shotgun (WGS) entry which is preliminary data.</text>
</comment>
<keyword evidence="2" id="KW-1185">Reference proteome</keyword>
<proteinExistence type="predicted"/>